<dbReference type="InterPro" id="IPR035919">
    <property type="entry name" value="EAL_sf"/>
</dbReference>
<keyword evidence="13" id="KW-1185">Reference proteome</keyword>
<dbReference type="PROSITE" id="PS50883">
    <property type="entry name" value="EAL"/>
    <property type="match status" value="1"/>
</dbReference>
<proteinExistence type="predicted"/>
<dbReference type="InterPro" id="IPR024744">
    <property type="entry name" value="CSS-motif_dom"/>
</dbReference>
<dbReference type="Pfam" id="PF12792">
    <property type="entry name" value="CSS-motif"/>
    <property type="match status" value="1"/>
</dbReference>
<dbReference type="SUPFAM" id="SSF141868">
    <property type="entry name" value="EAL domain-like"/>
    <property type="match status" value="1"/>
</dbReference>
<dbReference type="SMART" id="SM00052">
    <property type="entry name" value="EAL"/>
    <property type="match status" value="1"/>
</dbReference>
<evidence type="ECO:0000256" key="8">
    <source>
        <dbReference type="ARBA" id="ARBA00023136"/>
    </source>
</evidence>
<keyword evidence="7 10" id="KW-1133">Transmembrane helix</keyword>
<dbReference type="Gene3D" id="3.20.20.450">
    <property type="entry name" value="EAL domain"/>
    <property type="match status" value="1"/>
</dbReference>
<dbReference type="CDD" id="cd01948">
    <property type="entry name" value="EAL"/>
    <property type="match status" value="1"/>
</dbReference>
<dbReference type="EC" id="3.1.4.52" evidence="2"/>
<gene>
    <name evidence="12" type="ORF">ACFOHJ_09280</name>
</gene>
<dbReference type="Proteomes" id="UP001595583">
    <property type="component" value="Unassembled WGS sequence"/>
</dbReference>
<dbReference type="PANTHER" id="PTHR33121">
    <property type="entry name" value="CYCLIC DI-GMP PHOSPHODIESTERASE PDEF"/>
    <property type="match status" value="1"/>
</dbReference>
<accession>A0ABV7KB88</accession>
<dbReference type="InterPro" id="IPR050706">
    <property type="entry name" value="Cyclic-di-GMP_PDE-like"/>
</dbReference>
<name>A0ABV7KB88_9HYPH</name>
<protein>
    <recommendedName>
        <fullName evidence="2">cyclic-guanylate-specific phosphodiesterase</fullName>
        <ecNumber evidence="2">3.1.4.52</ecNumber>
    </recommendedName>
</protein>
<dbReference type="EMBL" id="JBHRTK010000010">
    <property type="protein sequence ID" value="MFC3206399.1"/>
    <property type="molecule type" value="Genomic_DNA"/>
</dbReference>
<dbReference type="PANTHER" id="PTHR33121:SF79">
    <property type="entry name" value="CYCLIC DI-GMP PHOSPHODIESTERASE PDED-RELATED"/>
    <property type="match status" value="1"/>
</dbReference>
<dbReference type="Pfam" id="PF00563">
    <property type="entry name" value="EAL"/>
    <property type="match status" value="1"/>
</dbReference>
<evidence type="ECO:0000256" key="4">
    <source>
        <dbReference type="ARBA" id="ARBA00022636"/>
    </source>
</evidence>
<comment type="caution">
    <text evidence="12">The sequence shown here is derived from an EMBL/GenBank/DDBJ whole genome shotgun (WGS) entry which is preliminary data.</text>
</comment>
<keyword evidence="8 10" id="KW-0472">Membrane</keyword>
<keyword evidence="5 10" id="KW-0812">Transmembrane</keyword>
<evidence type="ECO:0000256" key="1">
    <source>
        <dbReference type="ARBA" id="ARBA00004651"/>
    </source>
</evidence>
<dbReference type="InterPro" id="IPR001633">
    <property type="entry name" value="EAL_dom"/>
</dbReference>
<evidence type="ECO:0000313" key="12">
    <source>
        <dbReference type="EMBL" id="MFC3206399.1"/>
    </source>
</evidence>
<keyword evidence="4" id="KW-0973">c-di-GMP</keyword>
<dbReference type="RefSeq" id="WP_378220209.1">
    <property type="nucleotide sequence ID" value="NZ_JBHRTK010000010.1"/>
</dbReference>
<comment type="catalytic activity">
    <reaction evidence="9">
        <text>3',3'-c-di-GMP + H2O = 5'-phosphoguanylyl(3'-&gt;5')guanosine + H(+)</text>
        <dbReference type="Rhea" id="RHEA:24902"/>
        <dbReference type="ChEBI" id="CHEBI:15377"/>
        <dbReference type="ChEBI" id="CHEBI:15378"/>
        <dbReference type="ChEBI" id="CHEBI:58754"/>
        <dbReference type="ChEBI" id="CHEBI:58805"/>
        <dbReference type="EC" id="3.1.4.52"/>
    </reaction>
</comment>
<sequence length="516" mass="56144">MQRSARKYAWAVGLAGCLLGCLIGAVIGLLLGQVVSVEMTDRQLARHASVVLERAVHVAQNNSSVLSAADALETTPCSDADLDALRRISFLSEYPGDVGRVESGAVLCTALWGRLPLPVVLPPPQRVAPNGTELWANIPNVDHKIITHVSSRGNAIVFTSPKPFQSFQHGDDGLATWIVTKDHKYTYRRLGGADGLTLPPGKAETSWFDMRLYRAVSTCSASLDICVVASKNAVNVLWPLDALFASVAMLGALSGGGISLAAFLYRYGSRSFSEKIRQAIEGGRLTLVYQPLVRIHDRQMVGVEALARLTDEYGEDIAPDVFIKVAEEGGFIDRVARIVIRTALKEMRSRLKATAGFHCGINLSTGDILDETLCDFLDREVKSHGLEPSQVVLEVTERATADPEQLIGSMEKFRQRGYAFYLDDFGTGYSNLAYLAHLPISGIKLDRMFTQAIGKEAMGSTIAENVCAVAKALNLQLIVEGIETEEQAQYIDRLSPAAIGQGWLYGRPVPAEKLRK</sequence>
<organism evidence="12 13">
    <name type="scientific">Aquamicrobium soli</name>
    <dbReference type="NCBI Taxonomy" id="1811518"/>
    <lineage>
        <taxon>Bacteria</taxon>
        <taxon>Pseudomonadati</taxon>
        <taxon>Pseudomonadota</taxon>
        <taxon>Alphaproteobacteria</taxon>
        <taxon>Hyphomicrobiales</taxon>
        <taxon>Phyllobacteriaceae</taxon>
        <taxon>Aquamicrobium</taxon>
    </lineage>
</organism>
<evidence type="ECO:0000256" key="5">
    <source>
        <dbReference type="ARBA" id="ARBA00022692"/>
    </source>
</evidence>
<keyword evidence="3" id="KW-1003">Cell membrane</keyword>
<feature type="domain" description="EAL" evidence="11">
    <location>
        <begin position="269"/>
        <end position="516"/>
    </location>
</feature>
<evidence type="ECO:0000256" key="3">
    <source>
        <dbReference type="ARBA" id="ARBA00022475"/>
    </source>
</evidence>
<evidence type="ECO:0000256" key="7">
    <source>
        <dbReference type="ARBA" id="ARBA00022989"/>
    </source>
</evidence>
<evidence type="ECO:0000313" key="13">
    <source>
        <dbReference type="Proteomes" id="UP001595583"/>
    </source>
</evidence>
<keyword evidence="6" id="KW-0378">Hydrolase</keyword>
<reference evidence="13" key="1">
    <citation type="journal article" date="2019" name="Int. J. Syst. Evol. Microbiol.">
        <title>The Global Catalogue of Microorganisms (GCM) 10K type strain sequencing project: providing services to taxonomists for standard genome sequencing and annotation.</title>
        <authorList>
            <consortium name="The Broad Institute Genomics Platform"/>
            <consortium name="The Broad Institute Genome Sequencing Center for Infectious Disease"/>
            <person name="Wu L."/>
            <person name="Ma J."/>
        </authorList>
    </citation>
    <scope>NUCLEOTIDE SEQUENCE [LARGE SCALE GENOMIC DNA]</scope>
    <source>
        <strain evidence="13">KCTC 52165</strain>
    </source>
</reference>
<feature type="transmembrane region" description="Helical" evidence="10">
    <location>
        <begin position="242"/>
        <end position="265"/>
    </location>
</feature>
<evidence type="ECO:0000256" key="9">
    <source>
        <dbReference type="ARBA" id="ARBA00034290"/>
    </source>
</evidence>
<evidence type="ECO:0000256" key="6">
    <source>
        <dbReference type="ARBA" id="ARBA00022801"/>
    </source>
</evidence>
<comment type="subcellular location">
    <subcellularLocation>
        <location evidence="1">Cell membrane</location>
        <topology evidence="1">Multi-pass membrane protein</topology>
    </subcellularLocation>
</comment>
<evidence type="ECO:0000259" key="11">
    <source>
        <dbReference type="PROSITE" id="PS50883"/>
    </source>
</evidence>
<evidence type="ECO:0000256" key="10">
    <source>
        <dbReference type="SAM" id="Phobius"/>
    </source>
</evidence>
<evidence type="ECO:0000256" key="2">
    <source>
        <dbReference type="ARBA" id="ARBA00012282"/>
    </source>
</evidence>